<dbReference type="InterPro" id="IPR051316">
    <property type="entry name" value="Zinc-reg_GTPase_activator"/>
</dbReference>
<dbReference type="eggNOG" id="COG0523">
    <property type="taxonomic scope" value="Bacteria"/>
</dbReference>
<dbReference type="KEGG" id="rer:RER_23350"/>
<protein>
    <recommendedName>
        <fullName evidence="6">CobW C-terminal domain-containing protein</fullName>
    </recommendedName>
</protein>
<dbReference type="CDD" id="cd03112">
    <property type="entry name" value="CobW-like"/>
    <property type="match status" value="1"/>
</dbReference>
<dbReference type="AlphaFoldDB" id="C0ZXF8"/>
<keyword evidence="1" id="KW-0547">Nucleotide-binding</keyword>
<evidence type="ECO:0000313" key="7">
    <source>
        <dbReference type="EMBL" id="BAH33043.1"/>
    </source>
</evidence>
<evidence type="ECO:0000256" key="2">
    <source>
        <dbReference type="ARBA" id="ARBA00022801"/>
    </source>
</evidence>
<dbReference type="InterPro" id="IPR027417">
    <property type="entry name" value="P-loop_NTPase"/>
</dbReference>
<dbReference type="PANTHER" id="PTHR13748">
    <property type="entry name" value="COBW-RELATED"/>
    <property type="match status" value="1"/>
</dbReference>
<dbReference type="SUPFAM" id="SSF52540">
    <property type="entry name" value="P-loop containing nucleoside triphosphate hydrolases"/>
    <property type="match status" value="1"/>
</dbReference>
<organism evidence="7 8">
    <name type="scientific">Rhodococcus erythropolis (strain PR4 / NBRC 100887)</name>
    <dbReference type="NCBI Taxonomy" id="234621"/>
    <lineage>
        <taxon>Bacteria</taxon>
        <taxon>Bacillati</taxon>
        <taxon>Actinomycetota</taxon>
        <taxon>Actinomycetes</taxon>
        <taxon>Mycobacteriales</taxon>
        <taxon>Nocardiaceae</taxon>
        <taxon>Rhodococcus</taxon>
        <taxon>Rhodococcus erythropolis group</taxon>
    </lineage>
</organism>
<dbReference type="InterPro" id="IPR011629">
    <property type="entry name" value="CobW-like_C"/>
</dbReference>
<accession>C0ZXF8</accession>
<dbReference type="Pfam" id="PF02492">
    <property type="entry name" value="cobW"/>
    <property type="match status" value="1"/>
</dbReference>
<name>C0ZXF8_RHOE4</name>
<reference evidence="8" key="1">
    <citation type="submission" date="2005-03" db="EMBL/GenBank/DDBJ databases">
        <title>Comparison of the complete genome sequences of Rhodococcus erythropolis PR4 and Rhodococcus opacus B4.</title>
        <authorList>
            <person name="Takarada H."/>
            <person name="Sekine M."/>
            <person name="Hosoyama A."/>
            <person name="Yamada R."/>
            <person name="Fujisawa T."/>
            <person name="Omata S."/>
            <person name="Shimizu A."/>
            <person name="Tsukatani N."/>
            <person name="Tanikawa S."/>
            <person name="Fujita N."/>
            <person name="Harayama S."/>
        </authorList>
    </citation>
    <scope>NUCLEOTIDE SEQUENCE [LARGE SCALE GENOMIC DNA]</scope>
    <source>
        <strain evidence="8">PR4 / NBRC 100887</strain>
    </source>
</reference>
<reference evidence="7 8" key="2">
    <citation type="journal article" date="2006" name="Environ. Microbiol.">
        <title>Sequence analysis of three plasmids harboured in Rhodococcus erythropolis strain PR4.</title>
        <authorList>
            <person name="Sekine M."/>
            <person name="Tanikawa S."/>
            <person name="Omata S."/>
            <person name="Saito M."/>
            <person name="Fujisawa T."/>
            <person name="Tsukatani N."/>
            <person name="Tajima T."/>
            <person name="Sekigawa T."/>
            <person name="Kosugi H."/>
            <person name="Matsuo Y."/>
            <person name="Nishiko R."/>
            <person name="Imamura K."/>
            <person name="Ito M."/>
            <person name="Narita H."/>
            <person name="Tago S."/>
            <person name="Fujita N."/>
            <person name="Harayama S."/>
        </authorList>
    </citation>
    <scope>NUCLEOTIDE SEQUENCE [LARGE SCALE GENOMIC DNA]</scope>
    <source>
        <strain evidence="8">PR4 / NBRC 100887</strain>
    </source>
</reference>
<dbReference type="SMART" id="SM00833">
    <property type="entry name" value="CobW_C"/>
    <property type="match status" value="1"/>
</dbReference>
<comment type="similarity">
    <text evidence="4">Belongs to the SIMIBI class G3E GTPase family. ZNG1 subfamily.</text>
</comment>
<proteinExistence type="inferred from homology"/>
<comment type="catalytic activity">
    <reaction evidence="5">
        <text>GTP + H2O = GDP + phosphate + H(+)</text>
        <dbReference type="Rhea" id="RHEA:19669"/>
        <dbReference type="ChEBI" id="CHEBI:15377"/>
        <dbReference type="ChEBI" id="CHEBI:15378"/>
        <dbReference type="ChEBI" id="CHEBI:37565"/>
        <dbReference type="ChEBI" id="CHEBI:43474"/>
        <dbReference type="ChEBI" id="CHEBI:58189"/>
    </reaction>
    <physiologicalReaction direction="left-to-right" evidence="5">
        <dbReference type="Rhea" id="RHEA:19670"/>
    </physiologicalReaction>
</comment>
<dbReference type="SUPFAM" id="SSF90002">
    <property type="entry name" value="Hypothetical protein YjiA, C-terminal domain"/>
    <property type="match status" value="1"/>
</dbReference>
<dbReference type="InterPro" id="IPR003495">
    <property type="entry name" value="CobW/HypB/UreG_nucleotide-bd"/>
</dbReference>
<evidence type="ECO:0000259" key="6">
    <source>
        <dbReference type="SMART" id="SM00833"/>
    </source>
</evidence>
<evidence type="ECO:0000313" key="8">
    <source>
        <dbReference type="Proteomes" id="UP000002204"/>
    </source>
</evidence>
<dbReference type="GO" id="GO:0005737">
    <property type="term" value="C:cytoplasm"/>
    <property type="evidence" value="ECO:0007669"/>
    <property type="project" value="TreeGrafter"/>
</dbReference>
<evidence type="ECO:0000256" key="3">
    <source>
        <dbReference type="ARBA" id="ARBA00023186"/>
    </source>
</evidence>
<dbReference type="InterPro" id="IPR036627">
    <property type="entry name" value="CobW-likC_sf"/>
</dbReference>
<keyword evidence="2" id="KW-0378">Hydrolase</keyword>
<gene>
    <name evidence="7" type="ordered locus">RER_23350</name>
</gene>
<keyword evidence="3" id="KW-0143">Chaperone</keyword>
<dbReference type="EMBL" id="AP008957">
    <property type="protein sequence ID" value="BAH33043.1"/>
    <property type="molecule type" value="Genomic_DNA"/>
</dbReference>
<dbReference type="Gene3D" id="3.40.50.300">
    <property type="entry name" value="P-loop containing nucleotide triphosphate hydrolases"/>
    <property type="match status" value="1"/>
</dbReference>
<evidence type="ECO:0000256" key="5">
    <source>
        <dbReference type="ARBA" id="ARBA00049117"/>
    </source>
</evidence>
<dbReference type="GO" id="GO:0000166">
    <property type="term" value="F:nucleotide binding"/>
    <property type="evidence" value="ECO:0007669"/>
    <property type="project" value="UniProtKB-KW"/>
</dbReference>
<dbReference type="GO" id="GO:0016787">
    <property type="term" value="F:hydrolase activity"/>
    <property type="evidence" value="ECO:0007669"/>
    <property type="project" value="UniProtKB-KW"/>
</dbReference>
<dbReference type="Gene3D" id="3.30.1220.10">
    <property type="entry name" value="CobW-like, C-terminal domain"/>
    <property type="match status" value="1"/>
</dbReference>
<dbReference type="HOGENOM" id="CLU_017452_1_1_11"/>
<dbReference type="Proteomes" id="UP000002204">
    <property type="component" value="Chromosome"/>
</dbReference>
<dbReference type="PANTHER" id="PTHR13748:SF62">
    <property type="entry name" value="COBW DOMAIN-CONTAINING PROTEIN"/>
    <property type="match status" value="1"/>
</dbReference>
<sequence length="357" mass="38888">MVSEGCVVAKKQIPVIVVAGFLGSGKTTLLNHLLRNNDGVRIGVIVNDFGSVNIDSMMVAGQVDSMVSLSNGCLCCAVDVSDMDEMLNKLAHRQSGIDVIVIEASGLAEPRNMIRLVLGSENPSVVYGGLVVLVDGANFSTVRREHPELDQHVRLADLVVVNKIDSVPVAERERFTTEIRKLNPRAPMVETSHSRIDPALLFDTGEVTPPAPGDQLSLDELLRDGHDDDHEDGSCHHDHLHHRYESVDFASETPLDARALTHFLENQPSGVYRIKGFVNFEIPGYTGKFEIQSVGDHVRITPLRWKSGEPRTTQLVVIGTGMDSGAVGSALRACVREETVEPHPDAMLGLHRYTVGA</sequence>
<dbReference type="Pfam" id="PF07683">
    <property type="entry name" value="CobW_C"/>
    <property type="match status" value="1"/>
</dbReference>
<evidence type="ECO:0000256" key="4">
    <source>
        <dbReference type="ARBA" id="ARBA00034320"/>
    </source>
</evidence>
<evidence type="ECO:0000256" key="1">
    <source>
        <dbReference type="ARBA" id="ARBA00022741"/>
    </source>
</evidence>
<feature type="domain" description="CobW C-terminal" evidence="6">
    <location>
        <begin position="244"/>
        <end position="335"/>
    </location>
</feature>